<accession>A0A6J4PDI9</accession>
<dbReference type="CDD" id="cd01832">
    <property type="entry name" value="SGNH_hydrolase_like_1"/>
    <property type="match status" value="1"/>
</dbReference>
<dbReference type="PANTHER" id="PTHR43784">
    <property type="entry name" value="GDSL-LIKE LIPASE/ACYLHYDROLASE, PUTATIVE (AFU_ORTHOLOGUE AFUA_2G00820)-RELATED"/>
    <property type="match status" value="1"/>
</dbReference>
<reference evidence="2" key="1">
    <citation type="submission" date="2020-02" db="EMBL/GenBank/DDBJ databases">
        <authorList>
            <person name="Meier V. D."/>
        </authorList>
    </citation>
    <scope>NUCLEOTIDE SEQUENCE</scope>
    <source>
        <strain evidence="2">AVDCRST_MAG35</strain>
    </source>
</reference>
<proteinExistence type="predicted"/>
<dbReference type="InterPro" id="IPR036514">
    <property type="entry name" value="SGNH_hydro_sf"/>
</dbReference>
<organism evidence="2">
    <name type="scientific">uncultured Quadrisphaera sp</name>
    <dbReference type="NCBI Taxonomy" id="904978"/>
    <lineage>
        <taxon>Bacteria</taxon>
        <taxon>Bacillati</taxon>
        <taxon>Actinomycetota</taxon>
        <taxon>Actinomycetes</taxon>
        <taxon>Kineosporiales</taxon>
        <taxon>Kineosporiaceae</taxon>
        <taxon>Quadrisphaera</taxon>
        <taxon>environmental samples</taxon>
    </lineage>
</organism>
<dbReference type="Gene3D" id="3.40.50.1110">
    <property type="entry name" value="SGNH hydrolase"/>
    <property type="match status" value="1"/>
</dbReference>
<feature type="non-terminal residue" evidence="2">
    <location>
        <position position="253"/>
    </location>
</feature>
<dbReference type="InterPro" id="IPR013830">
    <property type="entry name" value="SGNH_hydro"/>
</dbReference>
<dbReference type="SUPFAM" id="SSF52266">
    <property type="entry name" value="SGNH hydrolase"/>
    <property type="match status" value="1"/>
</dbReference>
<dbReference type="PANTHER" id="PTHR43784:SF2">
    <property type="entry name" value="GDSL-LIKE LIPASE_ACYLHYDROLASE, PUTATIVE (AFU_ORTHOLOGUE AFUA_2G00820)-RELATED"/>
    <property type="match status" value="1"/>
</dbReference>
<dbReference type="InterPro" id="IPR053140">
    <property type="entry name" value="GDSL_Rv0518-like"/>
</dbReference>
<protein>
    <submittedName>
        <fullName evidence="2">Probable secreted protein</fullName>
    </submittedName>
</protein>
<gene>
    <name evidence="2" type="ORF">AVDCRST_MAG35-1561</name>
</gene>
<evidence type="ECO:0000259" key="1">
    <source>
        <dbReference type="Pfam" id="PF13472"/>
    </source>
</evidence>
<dbReference type="AlphaFoldDB" id="A0A6J4PDI9"/>
<dbReference type="Pfam" id="PF13472">
    <property type="entry name" value="Lipase_GDSL_2"/>
    <property type="match status" value="1"/>
</dbReference>
<dbReference type="EMBL" id="CADCUY010000317">
    <property type="protein sequence ID" value="CAA9413354.1"/>
    <property type="molecule type" value="Genomic_DNA"/>
</dbReference>
<evidence type="ECO:0000313" key="2">
    <source>
        <dbReference type="EMBL" id="CAA9413354.1"/>
    </source>
</evidence>
<sequence length="253" mass="27482">MSEERGPWRRYVALGDSFTEGLSDPVGGDDDPAAVAAGPFRGWADRLAELLDDAQRAAGAPPLEYANLAVRGRLQRQILGEQLPAALALEPDLVSLSAGGNDLLRPSTDARAVAARTEEAVAALRAAGCDVLLVTGADPQAAPVLRLTRARVADHNQRLWALAQRHGARVVDLWGLEPLQDPRMWAADRLHLSSEGHRRVARLAAATLLGTDADDREWERPLPPARRSRAAAAREDAAWARTHLAPWVRRRLQ</sequence>
<feature type="domain" description="SGNH hydrolase-type esterase" evidence="1">
    <location>
        <begin position="13"/>
        <end position="199"/>
    </location>
</feature>
<name>A0A6J4PDI9_9ACTN</name>